<proteinExistence type="inferred from homology"/>
<sequence length="445" mass="50225">MAPLHSSGLSKFVFAVSRFRNKALKPVVPGLQDRFLVSKPYVPWQFALHRCLSADNDGGNDEGEGGKPFKRSVGSFADRNRESSSKDEFRLFGEGGLFGKPASSRGEREMDELDEQDFQDEQKIEFVEDEHEAQSWDTESFGPRITMEEYTPGGEVESEEGWAAEDNVEGLSSEGAPEILAAEGSSDTGTLYPEWMAPGEKEELKDDLEEEEEEEEEDEGPSYIGEWGPDGTLIKGQPRIAVEGSQDPGFGDLIRRKGYTDDDIANLLAGFYEPAGLPHLDDYKDFDVDAVLKARRRERELQKIAEMAKRWVKKIDDQGFSHGVGRRKTSSARVWIKEGQGRIVINKKHHDMYFFSMDDRMKYLEPFVLTDTLGMFDTFVLVRGGGTTGQAGAVRLGVSRALMWYEPSLRHTLKKAGMLTRDPRMVERKKPGKAKARRSFQWVKR</sequence>
<evidence type="ECO:0000256" key="4">
    <source>
        <dbReference type="ARBA" id="ARBA00035152"/>
    </source>
</evidence>
<dbReference type="OrthoDB" id="10254627at2759"/>
<name>A0A8T2U550_CERRI</name>
<evidence type="ECO:0000313" key="8">
    <source>
        <dbReference type="EMBL" id="KAH7428755.1"/>
    </source>
</evidence>
<dbReference type="InterPro" id="IPR020574">
    <property type="entry name" value="Ribosomal_uS9_CS"/>
</dbReference>
<reference evidence="8" key="1">
    <citation type="submission" date="2021-08" db="EMBL/GenBank/DDBJ databases">
        <title>WGS assembly of Ceratopteris richardii.</title>
        <authorList>
            <person name="Marchant D.B."/>
            <person name="Chen G."/>
            <person name="Jenkins J."/>
            <person name="Shu S."/>
            <person name="Leebens-Mack J."/>
            <person name="Grimwood J."/>
            <person name="Schmutz J."/>
            <person name="Soltis P."/>
            <person name="Soltis D."/>
            <person name="Chen Z.-H."/>
        </authorList>
    </citation>
    <scope>NUCLEOTIDE SEQUENCE</scope>
    <source>
        <strain evidence="8">Whitten #5841</strain>
        <tissue evidence="8">Leaf</tissue>
    </source>
</reference>
<comment type="caution">
    <text evidence="8">The sequence shown here is derived from an EMBL/GenBank/DDBJ whole genome shotgun (WGS) entry which is preliminary data.</text>
</comment>
<keyword evidence="3 6" id="KW-0687">Ribonucleoprotein</keyword>
<dbReference type="PANTHER" id="PTHR21569:SF1">
    <property type="entry name" value="SMALL RIBOSOMAL SUBUNIT PROTEIN US9M"/>
    <property type="match status" value="1"/>
</dbReference>
<dbReference type="Gene3D" id="3.30.230.10">
    <property type="match status" value="1"/>
</dbReference>
<dbReference type="InterPro" id="IPR014721">
    <property type="entry name" value="Ribsml_uS5_D2-typ_fold_subgr"/>
</dbReference>
<dbReference type="GO" id="GO:0003735">
    <property type="term" value="F:structural constituent of ribosome"/>
    <property type="evidence" value="ECO:0007669"/>
    <property type="project" value="InterPro"/>
</dbReference>
<gene>
    <name evidence="8" type="ORF">KP509_09G015900</name>
</gene>
<dbReference type="PANTHER" id="PTHR21569">
    <property type="entry name" value="RIBOSOMAL PROTEIN S9"/>
    <property type="match status" value="1"/>
</dbReference>
<protein>
    <recommendedName>
        <fullName evidence="4">Small ribosomal subunit protein uS9c</fullName>
    </recommendedName>
    <alternativeName>
        <fullName evidence="5">30S ribosomal protein S9, chloroplastic</fullName>
    </alternativeName>
</protein>
<dbReference type="EMBL" id="CM035414">
    <property type="protein sequence ID" value="KAH7428755.1"/>
    <property type="molecule type" value="Genomic_DNA"/>
</dbReference>
<evidence type="ECO:0000256" key="1">
    <source>
        <dbReference type="ARBA" id="ARBA00005251"/>
    </source>
</evidence>
<keyword evidence="2 6" id="KW-0689">Ribosomal protein</keyword>
<dbReference type="NCBIfam" id="NF001099">
    <property type="entry name" value="PRK00132.1"/>
    <property type="match status" value="1"/>
</dbReference>
<dbReference type="AlphaFoldDB" id="A0A8T2U550"/>
<dbReference type="PROSITE" id="PS00360">
    <property type="entry name" value="RIBOSOMAL_S9"/>
    <property type="match status" value="1"/>
</dbReference>
<dbReference type="FunFam" id="3.30.230.10:FF:000001">
    <property type="entry name" value="30S ribosomal protein S9"/>
    <property type="match status" value="1"/>
</dbReference>
<feature type="region of interest" description="Disordered" evidence="7">
    <location>
        <begin position="56"/>
        <end position="86"/>
    </location>
</feature>
<dbReference type="SUPFAM" id="SSF54211">
    <property type="entry name" value="Ribosomal protein S5 domain 2-like"/>
    <property type="match status" value="1"/>
</dbReference>
<dbReference type="InterPro" id="IPR023035">
    <property type="entry name" value="Ribosomal_uS9_bac/plastid"/>
</dbReference>
<comment type="similarity">
    <text evidence="1 6">Belongs to the universal ribosomal protein uS9 family.</text>
</comment>
<keyword evidence="9" id="KW-1185">Reference proteome</keyword>
<feature type="compositionally biased region" description="Acidic residues" evidence="7">
    <location>
        <begin position="205"/>
        <end position="220"/>
    </location>
</feature>
<dbReference type="InterPro" id="IPR020568">
    <property type="entry name" value="Ribosomal_Su5_D2-typ_SF"/>
</dbReference>
<evidence type="ECO:0000256" key="7">
    <source>
        <dbReference type="SAM" id="MobiDB-lite"/>
    </source>
</evidence>
<feature type="region of interest" description="Disordered" evidence="7">
    <location>
        <begin position="152"/>
        <end position="171"/>
    </location>
</feature>
<accession>A0A8T2U550</accession>
<dbReference type="InterPro" id="IPR000754">
    <property type="entry name" value="Ribosomal_uS9"/>
</dbReference>
<evidence type="ECO:0000256" key="3">
    <source>
        <dbReference type="ARBA" id="ARBA00023274"/>
    </source>
</evidence>
<dbReference type="GO" id="GO:0022627">
    <property type="term" value="C:cytosolic small ribosomal subunit"/>
    <property type="evidence" value="ECO:0007669"/>
    <property type="project" value="TreeGrafter"/>
</dbReference>
<evidence type="ECO:0000256" key="5">
    <source>
        <dbReference type="ARBA" id="ARBA00035437"/>
    </source>
</evidence>
<dbReference type="GO" id="GO:0006412">
    <property type="term" value="P:translation"/>
    <property type="evidence" value="ECO:0007669"/>
    <property type="project" value="InterPro"/>
</dbReference>
<organism evidence="8 9">
    <name type="scientific">Ceratopteris richardii</name>
    <name type="common">Triangle waterfern</name>
    <dbReference type="NCBI Taxonomy" id="49495"/>
    <lineage>
        <taxon>Eukaryota</taxon>
        <taxon>Viridiplantae</taxon>
        <taxon>Streptophyta</taxon>
        <taxon>Embryophyta</taxon>
        <taxon>Tracheophyta</taxon>
        <taxon>Polypodiopsida</taxon>
        <taxon>Polypodiidae</taxon>
        <taxon>Polypodiales</taxon>
        <taxon>Pteridineae</taxon>
        <taxon>Pteridaceae</taxon>
        <taxon>Parkerioideae</taxon>
        <taxon>Ceratopteris</taxon>
    </lineage>
</organism>
<dbReference type="Proteomes" id="UP000825935">
    <property type="component" value="Chromosome 9"/>
</dbReference>
<dbReference type="GO" id="GO:0003723">
    <property type="term" value="F:RNA binding"/>
    <property type="evidence" value="ECO:0007669"/>
    <property type="project" value="TreeGrafter"/>
</dbReference>
<dbReference type="OMA" id="PHLDDYK"/>
<evidence type="ECO:0000256" key="2">
    <source>
        <dbReference type="ARBA" id="ARBA00022980"/>
    </source>
</evidence>
<dbReference type="HAMAP" id="MF_00532_B">
    <property type="entry name" value="Ribosomal_uS9_B"/>
    <property type="match status" value="1"/>
</dbReference>
<feature type="region of interest" description="Disordered" evidence="7">
    <location>
        <begin position="182"/>
        <end position="230"/>
    </location>
</feature>
<dbReference type="Pfam" id="PF00380">
    <property type="entry name" value="Ribosomal_S9"/>
    <property type="match status" value="1"/>
</dbReference>
<evidence type="ECO:0000313" key="9">
    <source>
        <dbReference type="Proteomes" id="UP000825935"/>
    </source>
</evidence>
<evidence type="ECO:0000256" key="6">
    <source>
        <dbReference type="RuleBase" id="RU003815"/>
    </source>
</evidence>
<feature type="compositionally biased region" description="Acidic residues" evidence="7">
    <location>
        <begin position="156"/>
        <end position="168"/>
    </location>
</feature>